<keyword evidence="4 5" id="KW-0472">Membrane</keyword>
<dbReference type="EMBL" id="UINC01056784">
    <property type="protein sequence ID" value="SVB77226.1"/>
    <property type="molecule type" value="Genomic_DNA"/>
</dbReference>
<dbReference type="PRINTS" id="PR01434">
    <property type="entry name" value="NADHDHGNASE5"/>
</dbReference>
<dbReference type="GO" id="GO:0015990">
    <property type="term" value="P:electron transport coupled proton transport"/>
    <property type="evidence" value="ECO:0007669"/>
    <property type="project" value="TreeGrafter"/>
</dbReference>
<sequence>VLDLVWLIPAFPLVGFAVLLVAGRRLGEPNAGWVATVAMFGSFAATIGVVVDLLSRDEHHRRSVTTLFSWVPAGDLSVDVGFLADPLSLTMCLFITGVGALIHLYSIGYMHGDAGFGRFFTYLNLFAFSMLVLVLADNMLFTFLGWEGVGACSYLLISFWFTDPANASAGKKAFVTNRIGDWGVIVAMCLTF</sequence>
<feature type="transmembrane region" description="Helical" evidence="5">
    <location>
        <begin position="119"/>
        <end position="136"/>
    </location>
</feature>
<accession>A0A382GQ19</accession>
<feature type="non-terminal residue" evidence="8">
    <location>
        <position position="192"/>
    </location>
</feature>
<dbReference type="AlphaFoldDB" id="A0A382GQ19"/>
<name>A0A382GQ19_9ZZZZ</name>
<evidence type="ECO:0000256" key="4">
    <source>
        <dbReference type="ARBA" id="ARBA00023136"/>
    </source>
</evidence>
<dbReference type="GO" id="GO:0042773">
    <property type="term" value="P:ATP synthesis coupled electron transport"/>
    <property type="evidence" value="ECO:0007669"/>
    <property type="project" value="InterPro"/>
</dbReference>
<organism evidence="8">
    <name type="scientific">marine metagenome</name>
    <dbReference type="NCBI Taxonomy" id="408172"/>
    <lineage>
        <taxon>unclassified sequences</taxon>
        <taxon>metagenomes</taxon>
        <taxon>ecological metagenomes</taxon>
    </lineage>
</organism>
<protein>
    <recommendedName>
        <fullName evidence="9">NADH-Ubiquinone oxidoreductase (complex I) chain 5 N-terminal domain-containing protein</fullName>
    </recommendedName>
</protein>
<evidence type="ECO:0000259" key="6">
    <source>
        <dbReference type="Pfam" id="PF00361"/>
    </source>
</evidence>
<feature type="transmembrane region" description="Helical" evidence="5">
    <location>
        <begin position="30"/>
        <end position="51"/>
    </location>
</feature>
<feature type="domain" description="NADH:quinone oxidoreductase/Mrp antiporter transmembrane" evidence="6">
    <location>
        <begin position="136"/>
        <end position="190"/>
    </location>
</feature>
<evidence type="ECO:0000259" key="7">
    <source>
        <dbReference type="Pfam" id="PF00662"/>
    </source>
</evidence>
<evidence type="ECO:0000256" key="5">
    <source>
        <dbReference type="SAM" id="Phobius"/>
    </source>
</evidence>
<feature type="non-terminal residue" evidence="8">
    <location>
        <position position="1"/>
    </location>
</feature>
<dbReference type="GO" id="GO:0008137">
    <property type="term" value="F:NADH dehydrogenase (ubiquinone) activity"/>
    <property type="evidence" value="ECO:0007669"/>
    <property type="project" value="InterPro"/>
</dbReference>
<dbReference type="GO" id="GO:0003954">
    <property type="term" value="F:NADH dehydrogenase activity"/>
    <property type="evidence" value="ECO:0007669"/>
    <property type="project" value="TreeGrafter"/>
</dbReference>
<dbReference type="Pfam" id="PF00662">
    <property type="entry name" value="Proton_antipo_N"/>
    <property type="match status" value="1"/>
</dbReference>
<evidence type="ECO:0000256" key="3">
    <source>
        <dbReference type="ARBA" id="ARBA00022989"/>
    </source>
</evidence>
<dbReference type="PANTHER" id="PTHR42829:SF2">
    <property type="entry name" value="NADH-UBIQUINONE OXIDOREDUCTASE CHAIN 5"/>
    <property type="match status" value="1"/>
</dbReference>
<gene>
    <name evidence="8" type="ORF">METZ01_LOCUS230080</name>
</gene>
<dbReference type="InterPro" id="IPR003945">
    <property type="entry name" value="NU5C-like"/>
</dbReference>
<evidence type="ECO:0000256" key="2">
    <source>
        <dbReference type="ARBA" id="ARBA00022692"/>
    </source>
</evidence>
<feature type="transmembrane region" description="Helical" evidence="5">
    <location>
        <begin position="6"/>
        <end position="23"/>
    </location>
</feature>
<dbReference type="Pfam" id="PF00361">
    <property type="entry name" value="Proton_antipo_M"/>
    <property type="match status" value="1"/>
</dbReference>
<dbReference type="InterPro" id="IPR001516">
    <property type="entry name" value="Proton_antipo_N"/>
</dbReference>
<keyword evidence="2 5" id="KW-0812">Transmembrane</keyword>
<reference evidence="8" key="1">
    <citation type="submission" date="2018-05" db="EMBL/GenBank/DDBJ databases">
        <authorList>
            <person name="Lanie J.A."/>
            <person name="Ng W.-L."/>
            <person name="Kazmierczak K.M."/>
            <person name="Andrzejewski T.M."/>
            <person name="Davidsen T.M."/>
            <person name="Wayne K.J."/>
            <person name="Tettelin H."/>
            <person name="Glass J.I."/>
            <person name="Rusch D."/>
            <person name="Podicherti R."/>
            <person name="Tsui H.-C.T."/>
            <person name="Winkler M.E."/>
        </authorList>
    </citation>
    <scope>NUCLEOTIDE SEQUENCE</scope>
</reference>
<evidence type="ECO:0008006" key="9">
    <source>
        <dbReference type="Google" id="ProtNLM"/>
    </source>
</evidence>
<dbReference type="PANTHER" id="PTHR42829">
    <property type="entry name" value="NADH-UBIQUINONE OXIDOREDUCTASE CHAIN 5"/>
    <property type="match status" value="1"/>
</dbReference>
<keyword evidence="3 5" id="KW-1133">Transmembrane helix</keyword>
<dbReference type="InterPro" id="IPR001750">
    <property type="entry name" value="ND/Mrp_TM"/>
</dbReference>
<dbReference type="GO" id="GO:0016020">
    <property type="term" value="C:membrane"/>
    <property type="evidence" value="ECO:0007669"/>
    <property type="project" value="UniProtKB-SubCell"/>
</dbReference>
<evidence type="ECO:0000256" key="1">
    <source>
        <dbReference type="ARBA" id="ARBA00004141"/>
    </source>
</evidence>
<evidence type="ECO:0000313" key="8">
    <source>
        <dbReference type="EMBL" id="SVB77226.1"/>
    </source>
</evidence>
<comment type="subcellular location">
    <subcellularLocation>
        <location evidence="1">Membrane</location>
        <topology evidence="1">Multi-pass membrane protein</topology>
    </subcellularLocation>
</comment>
<feature type="transmembrane region" description="Helical" evidence="5">
    <location>
        <begin position="87"/>
        <end position="107"/>
    </location>
</feature>
<feature type="domain" description="NADH-Ubiquinone oxidoreductase (complex I) chain 5 N-terminal" evidence="7">
    <location>
        <begin position="70"/>
        <end position="120"/>
    </location>
</feature>
<feature type="transmembrane region" description="Helical" evidence="5">
    <location>
        <begin position="142"/>
        <end position="162"/>
    </location>
</feature>
<proteinExistence type="predicted"/>